<dbReference type="GO" id="GO:0017038">
    <property type="term" value="P:protein import"/>
    <property type="evidence" value="ECO:0007669"/>
    <property type="project" value="InterPro"/>
</dbReference>
<keyword evidence="2" id="KW-0653">Protein transport</keyword>
<dbReference type="GeneID" id="93292219"/>
<organism evidence="7 8">
    <name type="scientific">Fluoribacter dumoffii</name>
    <dbReference type="NCBI Taxonomy" id="463"/>
    <lineage>
        <taxon>Bacteria</taxon>
        <taxon>Pseudomonadati</taxon>
        <taxon>Pseudomonadota</taxon>
        <taxon>Gammaproteobacteria</taxon>
        <taxon>Legionellales</taxon>
        <taxon>Legionellaceae</taxon>
        <taxon>Fluoribacter</taxon>
    </lineage>
</organism>
<dbReference type="GO" id="GO:0005524">
    <property type="term" value="F:ATP binding"/>
    <property type="evidence" value="ECO:0007669"/>
    <property type="project" value="InterPro"/>
</dbReference>
<dbReference type="InterPro" id="IPR027417">
    <property type="entry name" value="P-loop_NTPase"/>
</dbReference>
<dbReference type="EMBL" id="UGGT01000001">
    <property type="protein sequence ID" value="STO21127.1"/>
    <property type="molecule type" value="Genomic_DNA"/>
</dbReference>
<dbReference type="InterPro" id="IPR014018">
    <property type="entry name" value="SecA_motor_DEAD"/>
</dbReference>
<keyword evidence="8" id="KW-1185">Reference proteome</keyword>
<keyword evidence="3" id="KW-0811">Translocation</keyword>
<keyword evidence="1" id="KW-1003">Cell membrane</keyword>
<dbReference type="STRING" id="1094715.GCA_000236165_01233"/>
<dbReference type="PROSITE" id="PS51196">
    <property type="entry name" value="SECA_MOTOR_DEAD"/>
    <property type="match status" value="1"/>
</dbReference>
<name>A0A377G8H8_9GAMM</name>
<dbReference type="OrthoDB" id="5652367at2"/>
<dbReference type="RefSeq" id="WP_010653407.1">
    <property type="nucleotide sequence ID" value="NZ_JAPHOO010000001.1"/>
</dbReference>
<keyword evidence="5" id="KW-0812">Transmembrane</keyword>
<dbReference type="GO" id="GO:0006605">
    <property type="term" value="P:protein targeting"/>
    <property type="evidence" value="ECO:0007669"/>
    <property type="project" value="InterPro"/>
</dbReference>
<evidence type="ECO:0000256" key="2">
    <source>
        <dbReference type="ARBA" id="ARBA00022927"/>
    </source>
</evidence>
<protein>
    <submittedName>
        <fullName evidence="7">Preprotein translocase subunit SecA</fullName>
    </submittedName>
</protein>
<dbReference type="PANTHER" id="PTHR30612:SF0">
    <property type="entry name" value="CHLOROPLAST PROTEIN-TRANSPORTING ATPASE"/>
    <property type="match status" value="1"/>
</dbReference>
<feature type="compositionally biased region" description="Basic and acidic residues" evidence="4">
    <location>
        <begin position="2724"/>
        <end position="2735"/>
    </location>
</feature>
<evidence type="ECO:0000256" key="3">
    <source>
        <dbReference type="ARBA" id="ARBA00023010"/>
    </source>
</evidence>
<evidence type="ECO:0000313" key="8">
    <source>
        <dbReference type="Proteomes" id="UP000254554"/>
    </source>
</evidence>
<dbReference type="Proteomes" id="UP000254554">
    <property type="component" value="Unassembled WGS sequence"/>
</dbReference>
<gene>
    <name evidence="7" type="primary">secA_1</name>
    <name evidence="7" type="ORF">NCTC11370_01188</name>
</gene>
<feature type="transmembrane region" description="Helical" evidence="5">
    <location>
        <begin position="2647"/>
        <end position="2666"/>
    </location>
</feature>
<keyword evidence="5" id="KW-1133">Transmembrane helix</keyword>
<dbReference type="GO" id="GO:0016020">
    <property type="term" value="C:membrane"/>
    <property type="evidence" value="ECO:0007669"/>
    <property type="project" value="InterPro"/>
</dbReference>
<dbReference type="PANTHER" id="PTHR30612">
    <property type="entry name" value="SECA INNER MEMBRANE COMPONENT OF SEC PROTEIN SECRETION SYSTEM"/>
    <property type="match status" value="1"/>
</dbReference>
<feature type="transmembrane region" description="Helical" evidence="5">
    <location>
        <begin position="2356"/>
        <end position="2378"/>
    </location>
</feature>
<dbReference type="Gene3D" id="3.40.50.300">
    <property type="entry name" value="P-loop containing nucleotide triphosphate hydrolases"/>
    <property type="match status" value="2"/>
</dbReference>
<dbReference type="GO" id="GO:0006886">
    <property type="term" value="P:intracellular protein transport"/>
    <property type="evidence" value="ECO:0007669"/>
    <property type="project" value="InterPro"/>
</dbReference>
<dbReference type="SMART" id="SM00957">
    <property type="entry name" value="SecA_DEAD"/>
    <property type="match status" value="1"/>
</dbReference>
<dbReference type="Pfam" id="PF07517">
    <property type="entry name" value="SecA_DEAD"/>
    <property type="match status" value="1"/>
</dbReference>
<keyword evidence="2" id="KW-0813">Transport</keyword>
<keyword evidence="5" id="KW-0472">Membrane</keyword>
<dbReference type="InterPro" id="IPR011115">
    <property type="entry name" value="SecA_DEAD"/>
</dbReference>
<evidence type="ECO:0000256" key="1">
    <source>
        <dbReference type="ARBA" id="ARBA00022475"/>
    </source>
</evidence>
<evidence type="ECO:0000256" key="5">
    <source>
        <dbReference type="SAM" id="Phobius"/>
    </source>
</evidence>
<feature type="region of interest" description="Disordered" evidence="4">
    <location>
        <begin position="2696"/>
        <end position="2737"/>
    </location>
</feature>
<dbReference type="SUPFAM" id="SSF52540">
    <property type="entry name" value="P-loop containing nucleoside triphosphate hydrolases"/>
    <property type="match status" value="2"/>
</dbReference>
<accession>A0A377G8H8</accession>
<evidence type="ECO:0000256" key="4">
    <source>
        <dbReference type="SAM" id="MobiDB-lite"/>
    </source>
</evidence>
<dbReference type="InterPro" id="IPR000185">
    <property type="entry name" value="SecA"/>
</dbReference>
<sequence>MPKSDVPFLYLKKQPRSFFSTQNKSKYLWSPISAGIQHDISISLLEKSRKEWMYHCPFAEKISTLLSHADDSIKKQSTQNFWQSKKVFINLDVFAELNDIGSWQEKSILIKMFLNEIDRYLEEGFTIGINFREVFLVPENEEMPPHFRPGIDICVRSIADYKKMTNQLSYQLGKAMFYQYKPSLPPRYAVQDSLNQIITDYYSNSPYSTKWDKPFIDYTTPLKDFRYFDSVFGCFVIYQLNNHYIFRTGKYYSNPKIVALTYPVTISELLPFFQNCNLYDSPELTIVLKGHQYENEGERQSIYKEILRLVKESKITSMVHVILITKDNLDANLLALKPGIQEKSSLFQPLPQGAGYYLSPEPLLSEIYRNIQGLESPENFNKNFGLLNKIYKNKPKKQPGAYIQAQIASENRRKSKTFSRAQLKSRVRLAVAQQESIAQNKVMNQQQEIQQQVINEESTHSSVFAATETSWEFKVNLERFSRKLQTFAKKTLPEVLEEEQVSNDTGYLTEFYLKHHSRSHFYEQLATDESFRLHTAARLFGTALVATEEGMSSPLQIKLPAYAVDNMENYVADSILQNIEGLRDGFFEKNRQIRRHYLFGKTICGYKYYRAYCSFSSHTLVYSNLWGGLSPEQDGVKSFVQPFQRSILLTDEEISDLEEEKKQTLIQAADSLLNIFKPHPSLNQEEIQLLEQQLLVLFRFYCPDRGQEIGRVEQFMERFIPHNEDNLKILLQILIYNHKNGLDSFLKLLAFLDERGLLDFFYKICFQYAVKISSIEELLRFPLSSSFLRLSARIPKGKPNDEWPNFERFCLHLSIFAAQNNFKISIDHLRSLEMLWGRLYLKFLAYTGNQEEEAQELLKQLTLNLIDDKGLCIAPVTRIETFYTGLENFIDHAMSKHVLREQIEEIKGISLLPMDALYACTANGFYVISPEMQIQSTAINPKTKAYSISQAELLAIITRHQPNDNYLKIALFRYLGTQNLRKDLAVYRKLYGSLTLKTTDPDKKFILEILCAYYVAYFTGNGFYKDMDPEKFSKQFFDFLKNNNLIHSLPSHVVASCIDEFIQQLNEVDTIEKKGLQSLWSIWQERRIFAYQIATTPIPEIFLRKFPAKNLGRFLLNHKDNLLKALPSLNNDRQIVWSLLNAWTEELNLSQEHKIFVKNCLEKLYPKLDMELLLRDVHKITIFLNSITSLNQSAPKSLIYLALDCFLDKAPNKDSFFSLLELIAAEMVKHQKQGSKDKLAIQFVMKLRNKPLLYQGLPQTKDLIRVLFESYLTIEVKKSSLLLINLMETLLPLGIEESYKYFTELLPAIETDEGVDFLNSHSNLNALHLKEIAQFLHSVRPHAFAWQTLDWLYQQKLSQELPALISLLNQKTEDENCCLLLLGQIICNTTGKSLLEQVQKLNNKPLRALKKITLLHKLKTINAEEIIELLASSSLEEAIAQIQRKKNRENLQRYHYDPKVVREKIARIRLKSHESEADIPLDDQEEDQLWSDYQLLMSYMTQKTLKINIRGINKEVTINELDETEFQLLFKEIQSQLSKGLNVHRNKLLLIALSAEALYRTTNKFPRCTQFLTLLKHVNYPGNIIHEIKTGEGKSIVGAMHAALLCAGGRTVDITTENDQLAKNALEKFAPFYEFLGIPHGTNIITAQSAYSEYSANGINYSTASNLSLFRIRMALEKKSLPTNPSLVGDEIDAALTSTIQYRLAATLDPELNDTNLCAQLYQVLLEFVQEKEIYLNNPCSPKDDIANFKNYCIAKNSNNEFLTLTQKLSDELLGTLIESAMIAHELEEKEDYYVIKMKEEGKEYHYAAPIITSTKRPDPHVSYSEHVQQLLHTLLNNKKPAPALPFKIEASTETILVNSAKNFFDYYRLHDGTIIGLTGTAGSHIERAEFFEQQGLAAFSYPTFYPDLCKDLGLVTAFGQEEHLHKTLEWIKQHKERNPTQPILLITRSPQATEQFRDLIESRTHWKTQSYHGFEEAGKSEDNVIYTAGKDEFLTVANQSLARGADIDPDHEDGLLVINTCTDLTPSELRQIQGRAARNGKPGQFISIIDAQNLGTPSDTPETLAAAYKNHQLNISLQQQQERAKSRLLEETRYFMVSQVLKLRETADKILASQFGEEYSVVDQQQLLRTLSSLNKNAENHYAELLERYPVIDEQMIQEFLSARAKDFQQVVDKWLPEDQYSHVQFLQPSVPLENLKNFAPQLRKTTVKQLRCFAEIFHCKWKLDGHKRTQQNLDNLDELVEFFQPYFKKKCSFKQALGHALEEKGFLDTDVINDQASKFKTSIDEMLEYAQSIALIGRFVPVERIRAYVAEYLDTTKTQIREKKWDDIQLPTIDISSIGSWFSGISQTLAVGSLFVGGPIPFIVNRYIVPTIFGWIKKALKRRFANSDSLVAQILIGIDDIGNDLQEAINALTTLANENDITVGLLLDKFGPLAKNKALLMVLTKYLELIENPEYIPWVQVIPDLLPILEKYRDCKLDEMLNVDTIMVFLQHAGHSNVFLKLVENTPYSESLHQLSQLDSNFIKRISSFSFPEFINILKIIAHPNFFAMMHKLPEETTYEELLHWLGTMPGKLPPKTQQALQELLDYQNNHERIAEENKQILLNLRNTYHLTTEKFKEGLEKLRHKIKTSPEPETSVEAQSMSYGFKYVALLVVIAVLIVYSILYLSLPVALACCSLAVWMVFPYLYKQVSEPGDDTAKSTSSEDEDDGLSFILTDNPQSRPENEERPVKDDLADMPNNLASVADSRCSFFREKIGENYDPLDEIMEEELNSTRTNPLELSKVF</sequence>
<evidence type="ECO:0000313" key="7">
    <source>
        <dbReference type="EMBL" id="STO21127.1"/>
    </source>
</evidence>
<reference evidence="7 8" key="1">
    <citation type="submission" date="2018-06" db="EMBL/GenBank/DDBJ databases">
        <authorList>
            <consortium name="Pathogen Informatics"/>
            <person name="Doyle S."/>
        </authorList>
    </citation>
    <scope>NUCLEOTIDE SEQUENCE [LARGE SCALE GENOMIC DNA]</scope>
    <source>
        <strain evidence="7 8">NCTC11370</strain>
    </source>
</reference>
<evidence type="ECO:0000259" key="6">
    <source>
        <dbReference type="PROSITE" id="PS51196"/>
    </source>
</evidence>
<feature type="domain" description="SecA family profile" evidence="6">
    <location>
        <begin position="1486"/>
        <end position="2077"/>
    </location>
</feature>
<proteinExistence type="predicted"/>